<evidence type="ECO:0000313" key="6">
    <source>
        <dbReference type="EMBL" id="MDQ0361789.1"/>
    </source>
</evidence>
<dbReference type="SUPFAM" id="SSF117074">
    <property type="entry name" value="Hypothetical protein PA1324"/>
    <property type="match status" value="1"/>
</dbReference>
<organism evidence="6 7">
    <name type="scientific">Breznakia pachnodae</name>
    <dbReference type="NCBI Taxonomy" id="265178"/>
    <lineage>
        <taxon>Bacteria</taxon>
        <taxon>Bacillati</taxon>
        <taxon>Bacillota</taxon>
        <taxon>Erysipelotrichia</taxon>
        <taxon>Erysipelotrichales</taxon>
        <taxon>Erysipelotrichaceae</taxon>
        <taxon>Breznakia</taxon>
    </lineage>
</organism>
<dbReference type="InterPro" id="IPR035986">
    <property type="entry name" value="PKD_dom_sf"/>
</dbReference>
<keyword evidence="4" id="KW-1133">Transmembrane helix</keyword>
<evidence type="ECO:0000313" key="7">
    <source>
        <dbReference type="Proteomes" id="UP001230220"/>
    </source>
</evidence>
<keyword evidence="7" id="KW-1185">Reference proteome</keyword>
<protein>
    <recommendedName>
        <fullName evidence="5">SD-repeat containing protein B domain-containing protein</fullName>
    </recommendedName>
</protein>
<dbReference type="RefSeq" id="WP_307408824.1">
    <property type="nucleotide sequence ID" value="NZ_JAUSUR010000004.1"/>
</dbReference>
<comment type="subcellular location">
    <subcellularLocation>
        <location evidence="1">Secreted</location>
    </subcellularLocation>
</comment>
<dbReference type="Gene3D" id="2.60.40.10">
    <property type="entry name" value="Immunoglobulins"/>
    <property type="match status" value="6"/>
</dbReference>
<keyword evidence="4" id="KW-0812">Transmembrane</keyword>
<evidence type="ECO:0000259" key="5">
    <source>
        <dbReference type="Pfam" id="PF17210"/>
    </source>
</evidence>
<dbReference type="EMBL" id="JAUSUR010000004">
    <property type="protein sequence ID" value="MDQ0361789.1"/>
    <property type="molecule type" value="Genomic_DNA"/>
</dbReference>
<dbReference type="InterPro" id="IPR013783">
    <property type="entry name" value="Ig-like_fold"/>
</dbReference>
<keyword evidence="2" id="KW-0964">Secreted</keyword>
<accession>A0ABU0E502</accession>
<dbReference type="InterPro" id="IPR033764">
    <property type="entry name" value="Sdr_B"/>
</dbReference>
<dbReference type="Proteomes" id="UP001230220">
    <property type="component" value="Unassembled WGS sequence"/>
</dbReference>
<evidence type="ECO:0000256" key="2">
    <source>
        <dbReference type="ARBA" id="ARBA00022525"/>
    </source>
</evidence>
<sequence>MKKRINILWKVTLSLLLVFTSIGVFKQVPSIFAAEQLEVKEEIIYNEENTQATISLDLESISETYNIQDVIDPEGISLGTGIVSYLVDKNDTYKFDIVYLENGKEYTYEKEVMVDDIVDIKDTTNTNVTSPISIVNDIFPRSSVSDGDVTLNIPDYDESTGWRNGLIKKVSVVVDFKDSTSADKEITIDLPEGMKYTTIYTAGNPVTTGVDTAILSPYTSGSAEEKAIIGMTLPKKETDATGGFTKIGSTYGTLKINVASSTEKITIDVYVRVDAARYYREMQIPGDITASASKAGVEIGSISQSVKAVGANIATDANGYRSVNSNETTTVYASTDDEENYGVSVRSYMPYVNYTAGLDLEYGSRTIYVKEMKQYVYYPEGTEFAGFSALSTSLTYENDPDNSRVIITGIKTNGDHYGQVKYKIPKDAATGTVFSNPRYDYIEIEYYDGYKVTLTADNMGRKHSSTVVDMPNESLKLTFNRFSNTGITGMNNASEDYHAFASFYGLTNKNQSSVKNQVVEFDIDSNWLVSRVNIPFDGTASGDGITSVKYKTNKSPDVWIDADLSKLIVSGTQIRILTKANEELDEDEFFIAVKAEVGNFNSGYNRTVYQGSSSATGGTIATYGRLAQGTTSATVTMSIYEKGKEAETKQSLDSTINNSRNETKYVYSGDSTVKFYNTKGTLINSIVAGDTFSIKAEMRVSYYYATTMTSGKMINPEIYIRQPEGTTIDIDSIVIKGGTVVHDDWTISDPYYNDNGDMFYKITTKNFETGFWYGEEPKNVFPTIQYNISTNITYTDSYNGQDLVAWGKDGYANAGTSGTYIIDTYDFNGNDNLVETLFSFNKTTFEVQKNEKVLIDTYLTLKGEEPKEPYSEGNANTLAYFTPGTEADYTAKIINNSGKEADSLTMYIPIPKEGENFGGKFQSSAFKWNMRLTDLLGEEEGFDISYATTANESNYTEDEIYSGSGVNLDEVNMVRIKTTAKIPADVELEFKVPLMVDEDMESADEGNKISTRNIFNPVYAVETEGYRGTLEGTKVGTELVIAEISGTVFVDKDGDGLYNNEDTPIQGHEVKLYKMNESNVYEPVMKDSTQVLTTTNENGEYFFDYNQGLGYGTYAVEFAELEGNFEYTINNTSNRSIDSDALPTGVNRGKAIGIDATKPAATTIGCGFIEYDPDSAMDVTLSTPSENVKVGSTITIDSTIEPSFFENIKDATTPYTWEFVSASDTSKATIRNNNDGSATITPEPLESGTTSVQIILTIKDIYGNTKISDPITITIISNTPPTLSATPMEKYVGDTVNWLYGFSAKNNETEDIEIKLSGDDANTTINSSSVPTELGVLTTPGTYSVSYTVSDSYNNKATITRLVKVHGVPVISANTQSYVVSDSDIAGSVQSSGSAVYMQAGDNVGDTPEEESIPVTYTISNGPSTTDFSKVGLYKVTYSAIIGTVTRTKTADVLVKSEDMVIENDLAIDANNIALTQTEAKAFDLDKAIAKADVKAFEYTRQNGDITGVDSLADITISSIDDIKNVTEKGGEYKVTFTATGTSGTITKEILVVVEGTEIQENDGIVVKAKGITLANTDTIDATSAKLGGEVSAYLLKDKTAVIEIEVNEAELTNINNVGLSGATKDLTFTAKDDGKSASIVVDVVVSPTLVGPTITANACEHYVGDTFNVLHGVSAVDATNTTIKLDTSEENKNTNVTHSIPNDEDKFTTAGTYNVTIEVTDQFGNSSTATKLVKVNGLPEITAVAQEYNVSSSTIDADIIAAATASYLKANDVVGNAMPTTITGVTYTVSSGPSADFTEVGPYVVKYSVENDGKTATKEVSVLITDDTSLTENDLSIRGDNIVLTQEEAKEFTEDTAITAADVKAYEYTKTDNVITGIDTLSEITSSDVTSIKNVTEEGGEYKVTFTATGTSGTITKEILVVVEGTEIQENNGIVVKAKGFTIANTETETINESLSQTKGRVSAYLLKNENEVDDIVTKAEELAAIKAVGLAGDTKPLTFTAEAYGKTSEITINVVVSPTLQQPTITANDCEYYVGDPINILDGVSAEDALGANIPLVLDESVTYTTTIKGTLIYTTPGTYTTEYIVTDSYGNAQTASRTTKVNGLPSIDVYNQAYNIDDASIQSQVESAATASYLKASDTVGNTADFTDITTNIEVRLVSGPSNDYSEAGLYKVEYKVVQGGKTEIKVVDVLVISQGTQENDDLSINAENIVLTHAEAKAVTKEDIVNKANAVAYDYTKENGNITKTEEVTSKITVSNLEDIKKVGETGNEFTVTLEVKQGDRSVSMNILVVVEGTEIQEDNGIVVKAKSFELANADAKNADITSVISDATASAYELKTLDAVSTITTDTSQLDGIKNSGLPGGTYPLTITATKDSDGVSIEVEVTVKPTVIKPDVTINDVEYYVGDEFLSLDGVSATDAHGEEITLSELSTRSISNTVIRHNMPLENGKLTTPGTYQLTYEISDRYGNVQTSTRIVKVHGLPEINADSQLYMVSDKQILEQVKNAISASYLQAQDTVGAQPLSVDLTGDVKVEVVSGPNGTLDFSAIGVYQIAYTVTNIDGKETTTTIDVMVQGDESTWDSTKSLLITGSGFNLTQKEAKDLTIAEAIVKGDVKAFEAVRDENGNIIAYNDISNQITAYSDNIKSINKVTTAGGVFDLVFEAKQGDKSVSKLVKVTVEGTSTPPVIVTPDGYELGITARDFTIEYQKSLLIDTNQAMVLAQVEAYLLNENKEIITTDQTINIKVNGKELEAIRNGGKNGGTYKLTFTAEYTASNGEVVTNTSTIDVTVLKEHQTNPSVAPGNTTVDTSDSTNIMFYLGLGLVSILLLMNRKKLLKR</sequence>
<dbReference type="SUPFAM" id="SSF49299">
    <property type="entry name" value="PKD domain"/>
    <property type="match status" value="1"/>
</dbReference>
<dbReference type="Pfam" id="PF17210">
    <property type="entry name" value="SdrD_B"/>
    <property type="match status" value="1"/>
</dbReference>
<evidence type="ECO:0000256" key="1">
    <source>
        <dbReference type="ARBA" id="ARBA00004613"/>
    </source>
</evidence>
<gene>
    <name evidence="6" type="ORF">J2S15_002539</name>
</gene>
<keyword evidence="3" id="KW-0732">Signal</keyword>
<evidence type="ECO:0000256" key="4">
    <source>
        <dbReference type="SAM" id="Phobius"/>
    </source>
</evidence>
<evidence type="ECO:0000256" key="3">
    <source>
        <dbReference type="ARBA" id="ARBA00022729"/>
    </source>
</evidence>
<feature type="domain" description="SD-repeat containing protein B" evidence="5">
    <location>
        <begin position="1043"/>
        <end position="1146"/>
    </location>
</feature>
<comment type="caution">
    <text evidence="6">The sequence shown here is derived from an EMBL/GenBank/DDBJ whole genome shotgun (WGS) entry which is preliminary data.</text>
</comment>
<keyword evidence="4" id="KW-0472">Membrane</keyword>
<feature type="transmembrane region" description="Helical" evidence="4">
    <location>
        <begin position="2816"/>
        <end position="2832"/>
    </location>
</feature>
<reference evidence="6 7" key="1">
    <citation type="submission" date="2023-07" db="EMBL/GenBank/DDBJ databases">
        <title>Genomic Encyclopedia of Type Strains, Phase IV (KMG-IV): sequencing the most valuable type-strain genomes for metagenomic binning, comparative biology and taxonomic classification.</title>
        <authorList>
            <person name="Goeker M."/>
        </authorList>
    </citation>
    <scope>NUCLEOTIDE SEQUENCE [LARGE SCALE GENOMIC DNA]</scope>
    <source>
        <strain evidence="6 7">DSM 16784</strain>
    </source>
</reference>
<name>A0ABU0E502_9FIRM</name>
<proteinExistence type="predicted"/>